<dbReference type="SUPFAM" id="SSF50891">
    <property type="entry name" value="Cyclophilin-like"/>
    <property type="match status" value="1"/>
</dbReference>
<dbReference type="FunFam" id="2.40.100.10:FF:000002">
    <property type="entry name" value="Peptidyl-prolyl cis-trans isomerase"/>
    <property type="match status" value="1"/>
</dbReference>
<evidence type="ECO:0000256" key="10">
    <source>
        <dbReference type="ARBA" id="ARBA00081826"/>
    </source>
</evidence>
<dbReference type="Gene3D" id="2.40.100.10">
    <property type="entry name" value="Cyclophilin-like"/>
    <property type="match status" value="1"/>
</dbReference>
<evidence type="ECO:0000256" key="9">
    <source>
        <dbReference type="ARBA" id="ARBA00043067"/>
    </source>
</evidence>
<evidence type="ECO:0000256" key="2">
    <source>
        <dbReference type="ARBA" id="ARBA00002388"/>
    </source>
</evidence>
<feature type="compositionally biased region" description="Low complexity" evidence="11">
    <location>
        <begin position="96"/>
        <end position="108"/>
    </location>
</feature>
<dbReference type="InParanoid" id="K3YU74"/>
<feature type="domain" description="PPIase cyclophilin-type" evidence="12">
    <location>
        <begin position="154"/>
        <end position="317"/>
    </location>
</feature>
<dbReference type="Gramene" id="KQL28995">
    <property type="protein sequence ID" value="KQL28995"/>
    <property type="gene ID" value="SETIT_017820mg"/>
</dbReference>
<dbReference type="PANTHER" id="PTHR11071">
    <property type="entry name" value="PEPTIDYL-PROLYL CIS-TRANS ISOMERASE"/>
    <property type="match status" value="1"/>
</dbReference>
<feature type="compositionally biased region" description="Polar residues" evidence="11">
    <location>
        <begin position="78"/>
        <end position="91"/>
    </location>
</feature>
<dbReference type="HOGENOM" id="CLU_872643_0_0_1"/>
<reference evidence="13" key="2">
    <citation type="submission" date="2018-08" db="UniProtKB">
        <authorList>
            <consortium name="EnsemblPlants"/>
        </authorList>
    </citation>
    <scope>IDENTIFICATION</scope>
    <source>
        <strain evidence="13">Yugu1</strain>
    </source>
</reference>
<evidence type="ECO:0000259" key="12">
    <source>
        <dbReference type="PROSITE" id="PS50072"/>
    </source>
</evidence>
<accession>K3YU74</accession>
<dbReference type="EC" id="5.2.1.8" evidence="4"/>
<dbReference type="FunCoup" id="K3YU74">
    <property type="interactions" value="1389"/>
</dbReference>
<comment type="function">
    <text evidence="2">PPIases accelerate the folding of proteins. It catalyzes the cis-trans isomerization of proline imidic peptide bonds in oligopeptides.</text>
</comment>
<feature type="compositionally biased region" description="Polar residues" evidence="11">
    <location>
        <begin position="118"/>
        <end position="141"/>
    </location>
</feature>
<dbReference type="PROSITE" id="PS50072">
    <property type="entry name" value="CSA_PPIASE_2"/>
    <property type="match status" value="1"/>
</dbReference>
<dbReference type="GO" id="GO:0003755">
    <property type="term" value="F:peptidyl-prolyl cis-trans isomerase activity"/>
    <property type="evidence" value="ECO:0000318"/>
    <property type="project" value="GO_Central"/>
</dbReference>
<evidence type="ECO:0000256" key="8">
    <source>
        <dbReference type="ARBA" id="ARBA00029569"/>
    </source>
</evidence>
<feature type="region of interest" description="Disordered" evidence="11">
    <location>
        <begin position="27"/>
        <end position="145"/>
    </location>
</feature>
<proteinExistence type="inferred from homology"/>
<comment type="catalytic activity">
    <reaction evidence="1">
        <text>[protein]-peptidylproline (omega=180) = [protein]-peptidylproline (omega=0)</text>
        <dbReference type="Rhea" id="RHEA:16237"/>
        <dbReference type="Rhea" id="RHEA-COMP:10747"/>
        <dbReference type="Rhea" id="RHEA-COMP:10748"/>
        <dbReference type="ChEBI" id="CHEBI:83833"/>
        <dbReference type="ChEBI" id="CHEBI:83834"/>
        <dbReference type="EC" id="5.2.1.8"/>
    </reaction>
</comment>
<reference evidence="14" key="1">
    <citation type="journal article" date="2012" name="Nat. Biotechnol.">
        <title>Reference genome sequence of the model plant Setaria.</title>
        <authorList>
            <person name="Bennetzen J.L."/>
            <person name="Schmutz J."/>
            <person name="Wang H."/>
            <person name="Percifield R."/>
            <person name="Hawkins J."/>
            <person name="Pontaroli A.C."/>
            <person name="Estep M."/>
            <person name="Feng L."/>
            <person name="Vaughn J.N."/>
            <person name="Grimwood J."/>
            <person name="Jenkins J."/>
            <person name="Barry K."/>
            <person name="Lindquist E."/>
            <person name="Hellsten U."/>
            <person name="Deshpande S."/>
            <person name="Wang X."/>
            <person name="Wu X."/>
            <person name="Mitros T."/>
            <person name="Triplett J."/>
            <person name="Yang X."/>
            <person name="Ye C.Y."/>
            <person name="Mauro-Herrera M."/>
            <person name="Wang L."/>
            <person name="Li P."/>
            <person name="Sharma M."/>
            <person name="Sharma R."/>
            <person name="Ronald P.C."/>
            <person name="Panaud O."/>
            <person name="Kellogg E.A."/>
            <person name="Brutnell T.P."/>
            <person name="Doust A.N."/>
            <person name="Tuskan G.A."/>
            <person name="Rokhsar D."/>
            <person name="Devos K.M."/>
        </authorList>
    </citation>
    <scope>NUCLEOTIDE SEQUENCE [LARGE SCALE GENOMIC DNA]</scope>
    <source>
        <strain evidence="14">cv. Yugu1</strain>
    </source>
</reference>
<feature type="compositionally biased region" description="Low complexity" evidence="11">
    <location>
        <begin position="47"/>
        <end position="62"/>
    </location>
</feature>
<dbReference type="GO" id="GO:0016018">
    <property type="term" value="F:cyclosporin A binding"/>
    <property type="evidence" value="ECO:0000318"/>
    <property type="project" value="GO_Central"/>
</dbReference>
<dbReference type="PANTHER" id="PTHR11071:SF472">
    <property type="entry name" value="PPIASE CYCLOPHILIN-TYPE DOMAIN-CONTAINING PROTEIN"/>
    <property type="match status" value="1"/>
</dbReference>
<dbReference type="GO" id="GO:0006457">
    <property type="term" value="P:protein folding"/>
    <property type="evidence" value="ECO:0000318"/>
    <property type="project" value="GO_Central"/>
</dbReference>
<name>K3YU74_SETIT</name>
<dbReference type="EnsemblPlants" id="KQL28995">
    <property type="protein sequence ID" value="KQL28995"/>
    <property type="gene ID" value="SETIT_017820mg"/>
</dbReference>
<evidence type="ECO:0000256" key="11">
    <source>
        <dbReference type="SAM" id="MobiDB-lite"/>
    </source>
</evidence>
<evidence type="ECO:0000256" key="6">
    <source>
        <dbReference type="ARBA" id="ARBA00023110"/>
    </source>
</evidence>
<evidence type="ECO:0000256" key="3">
    <source>
        <dbReference type="ARBA" id="ARBA00007365"/>
    </source>
</evidence>
<evidence type="ECO:0000256" key="4">
    <source>
        <dbReference type="ARBA" id="ARBA00013194"/>
    </source>
</evidence>
<evidence type="ECO:0000256" key="5">
    <source>
        <dbReference type="ARBA" id="ARBA00021047"/>
    </source>
</evidence>
<dbReference type="AlphaFoldDB" id="K3YU74"/>
<keyword evidence="6" id="KW-0697">Rotamase</keyword>
<sequence>MTHTVDAWAMGRRNLLLACLFRSDPGRVDSKRSATCRPPTSVNTAHAPRTASPSAAAPGTGRFPWTMSTDPYRHISVDQPTYTRPTRSVTSLPAPGRAGLVSGGAAAAGREHHRHPHSINQSQRISFSPNKSLNPSSSIPTASPPMASANPRVFFDMTIGDAPAGRIVMELYAHEVPKTAENFRALCTGEKGVGKKGKPLHYKGSTFHRVIPDFMCQGGDFTDGNGTGGESIYGAKFADEKFVRKHTGPGVLSMANAGPNTNGSQFFICTVPCPWLDGKHVVFGQVVDGLDVVKAIEKVGSRSGTTAKAVKIADCGQLV</sequence>
<dbReference type="InterPro" id="IPR020892">
    <property type="entry name" value="Cyclophilin-type_PPIase_CS"/>
</dbReference>
<evidence type="ECO:0000313" key="14">
    <source>
        <dbReference type="Proteomes" id="UP000004995"/>
    </source>
</evidence>
<dbReference type="Proteomes" id="UP000004995">
    <property type="component" value="Unassembled WGS sequence"/>
</dbReference>
<dbReference type="PROSITE" id="PS00170">
    <property type="entry name" value="CSA_PPIASE_1"/>
    <property type="match status" value="1"/>
</dbReference>
<dbReference type="GO" id="GO:0005737">
    <property type="term" value="C:cytoplasm"/>
    <property type="evidence" value="ECO:0000318"/>
    <property type="project" value="GO_Central"/>
</dbReference>
<dbReference type="STRING" id="4555.K3YU74"/>
<dbReference type="eggNOG" id="KOG0865">
    <property type="taxonomic scope" value="Eukaryota"/>
</dbReference>
<dbReference type="InterPro" id="IPR029000">
    <property type="entry name" value="Cyclophilin-like_dom_sf"/>
</dbReference>
<dbReference type="CDD" id="cd01926">
    <property type="entry name" value="cyclophilin_ABH_like"/>
    <property type="match status" value="1"/>
</dbReference>
<evidence type="ECO:0000256" key="1">
    <source>
        <dbReference type="ARBA" id="ARBA00000971"/>
    </source>
</evidence>
<evidence type="ECO:0000256" key="7">
    <source>
        <dbReference type="ARBA" id="ARBA00023235"/>
    </source>
</evidence>
<dbReference type="PRINTS" id="PR00153">
    <property type="entry name" value="CSAPPISMRASE"/>
</dbReference>
<comment type="similarity">
    <text evidence="3">Belongs to the cyclophilin-type PPIase family.</text>
</comment>
<keyword evidence="14" id="KW-1185">Reference proteome</keyword>
<organism evidence="13 14">
    <name type="scientific">Setaria italica</name>
    <name type="common">Foxtail millet</name>
    <name type="synonym">Panicum italicum</name>
    <dbReference type="NCBI Taxonomy" id="4555"/>
    <lineage>
        <taxon>Eukaryota</taxon>
        <taxon>Viridiplantae</taxon>
        <taxon>Streptophyta</taxon>
        <taxon>Embryophyta</taxon>
        <taxon>Tracheophyta</taxon>
        <taxon>Spermatophyta</taxon>
        <taxon>Magnoliopsida</taxon>
        <taxon>Liliopsida</taxon>
        <taxon>Poales</taxon>
        <taxon>Poaceae</taxon>
        <taxon>PACMAD clade</taxon>
        <taxon>Panicoideae</taxon>
        <taxon>Panicodae</taxon>
        <taxon>Paniceae</taxon>
        <taxon>Cenchrinae</taxon>
        <taxon>Setaria</taxon>
    </lineage>
</organism>
<keyword evidence="7" id="KW-0413">Isomerase</keyword>
<dbReference type="Pfam" id="PF00160">
    <property type="entry name" value="Pro_isomerase"/>
    <property type="match status" value="1"/>
</dbReference>
<protein>
    <recommendedName>
        <fullName evidence="5">Peptidyl-prolyl cis-trans isomerase</fullName>
        <ecNumber evidence="4">5.2.1.8</ecNumber>
    </recommendedName>
    <alternativeName>
        <fullName evidence="10">Cyclophilin</fullName>
    </alternativeName>
    <alternativeName>
        <fullName evidence="9">Cyclosporin A-binding protein</fullName>
    </alternativeName>
    <alternativeName>
        <fullName evidence="8">Rotamase</fullName>
    </alternativeName>
</protein>
<evidence type="ECO:0000313" key="13">
    <source>
        <dbReference type="EnsemblPlants" id="KQL28995"/>
    </source>
</evidence>
<dbReference type="InterPro" id="IPR002130">
    <property type="entry name" value="Cyclophilin-type_PPIase_dom"/>
</dbReference>
<dbReference type="EMBL" id="AGNK02000154">
    <property type="status" value="NOT_ANNOTATED_CDS"/>
    <property type="molecule type" value="Genomic_DNA"/>
</dbReference>